<evidence type="ECO:0000256" key="1">
    <source>
        <dbReference type="ARBA" id="ARBA00005709"/>
    </source>
</evidence>
<dbReference type="AlphaFoldDB" id="A0A7W7YWV0"/>
<comment type="similarity">
    <text evidence="1 3">Belongs to the bacterial flagellin family.</text>
</comment>
<accession>A0A7W7YWV0</accession>
<feature type="domain" description="Flagellin C-terminal" evidence="5">
    <location>
        <begin position="307"/>
        <end position="392"/>
    </location>
</feature>
<name>A0A7W7YWV0_9HYPH</name>
<keyword evidence="6" id="KW-0969">Cilium</keyword>
<dbReference type="EMBL" id="JACHIK010000011">
    <property type="protein sequence ID" value="MBB5043798.1"/>
    <property type="molecule type" value="Genomic_DNA"/>
</dbReference>
<keyword evidence="2 3" id="KW-0975">Bacterial flagellum</keyword>
<sequence>MTSILTNSAAMAALQTLRSIDKGLETTQARVSSGLRVETAADNAAYWSIATTMRSDNRAISTVQDALGLGAAKIDTAYAGLESAIEVVTEIRAKLVAATEEGVDKAKIQEEITQLQSQLVSIAEGASFSGENWLQADLTAASGSVTKSVVASFVRNASGTVSVKTVDYLLDGSTVLFDQGGNLGILDKTSVIEGPAVTLNINEGGVFTEHTVAAFTTDEVIAAGAGASTFDGSYATDGSNNYVKVADDTWVLAVNQTTVPSQEVAYEDSSNNLWAVDTTNTVSATTSSVESLSISNSTTAAQLDGLLKMVDTALETMTSTAADLGAISTRIDMQESFVATLNDVIDKGIGRLVDADMNEESTRLKALQTQQQLGIQSLSIANSSAENILQLFRQ</sequence>
<keyword evidence="3" id="KW-0964">Secreted</keyword>
<gene>
    <name evidence="6" type="ORF">HNQ66_003209</name>
</gene>
<dbReference type="PANTHER" id="PTHR42792:SF2">
    <property type="entry name" value="FLAGELLIN"/>
    <property type="match status" value="1"/>
</dbReference>
<comment type="subcellular location">
    <subcellularLocation>
        <location evidence="3">Secreted</location>
    </subcellularLocation>
    <subcellularLocation>
        <location evidence="3">Bacterial flagellum</location>
    </subcellularLocation>
</comment>
<dbReference type="Proteomes" id="UP000535406">
    <property type="component" value="Unassembled WGS sequence"/>
</dbReference>
<dbReference type="RefSeq" id="WP_184145164.1">
    <property type="nucleotide sequence ID" value="NZ_JACHIK010000011.1"/>
</dbReference>
<evidence type="ECO:0000313" key="6">
    <source>
        <dbReference type="EMBL" id="MBB5043798.1"/>
    </source>
</evidence>
<comment type="function">
    <text evidence="3">Flagellin is the subunit protein which polymerizes to form the filaments of bacterial flagella.</text>
</comment>
<organism evidence="6 7">
    <name type="scientific">Shinella fusca</name>
    <dbReference type="NCBI Taxonomy" id="544480"/>
    <lineage>
        <taxon>Bacteria</taxon>
        <taxon>Pseudomonadati</taxon>
        <taxon>Pseudomonadota</taxon>
        <taxon>Alphaproteobacteria</taxon>
        <taxon>Hyphomicrobiales</taxon>
        <taxon>Rhizobiaceae</taxon>
        <taxon>Shinella</taxon>
    </lineage>
</organism>
<dbReference type="GO" id="GO:0005576">
    <property type="term" value="C:extracellular region"/>
    <property type="evidence" value="ECO:0007669"/>
    <property type="project" value="UniProtKB-SubCell"/>
</dbReference>
<reference evidence="6 7" key="1">
    <citation type="submission" date="2020-08" db="EMBL/GenBank/DDBJ databases">
        <title>Genomic Encyclopedia of Type Strains, Phase IV (KMG-IV): sequencing the most valuable type-strain genomes for metagenomic binning, comparative biology and taxonomic classification.</title>
        <authorList>
            <person name="Goeker M."/>
        </authorList>
    </citation>
    <scope>NUCLEOTIDE SEQUENCE [LARGE SCALE GENOMIC DNA]</scope>
    <source>
        <strain evidence="6 7">DSM 21319</strain>
    </source>
</reference>
<comment type="caution">
    <text evidence="6">The sequence shown here is derived from an EMBL/GenBank/DDBJ whole genome shotgun (WGS) entry which is preliminary data.</text>
</comment>
<dbReference type="GO" id="GO:0005198">
    <property type="term" value="F:structural molecule activity"/>
    <property type="evidence" value="ECO:0007669"/>
    <property type="project" value="UniProtKB-UniRule"/>
</dbReference>
<dbReference type="InterPro" id="IPR046358">
    <property type="entry name" value="Flagellin_C"/>
</dbReference>
<dbReference type="GO" id="GO:0009288">
    <property type="term" value="C:bacterial-type flagellum"/>
    <property type="evidence" value="ECO:0007669"/>
    <property type="project" value="UniProtKB-SubCell"/>
</dbReference>
<evidence type="ECO:0000259" key="4">
    <source>
        <dbReference type="Pfam" id="PF00669"/>
    </source>
</evidence>
<dbReference type="InterPro" id="IPR001492">
    <property type="entry name" value="Flagellin"/>
</dbReference>
<evidence type="ECO:0000259" key="5">
    <source>
        <dbReference type="Pfam" id="PF00700"/>
    </source>
</evidence>
<dbReference type="Gene3D" id="1.20.1330.10">
    <property type="entry name" value="f41 fragment of flagellin, N-terminal domain"/>
    <property type="match status" value="2"/>
</dbReference>
<proteinExistence type="inferred from homology"/>
<evidence type="ECO:0000256" key="2">
    <source>
        <dbReference type="ARBA" id="ARBA00023143"/>
    </source>
</evidence>
<dbReference type="PANTHER" id="PTHR42792">
    <property type="entry name" value="FLAGELLIN"/>
    <property type="match status" value="1"/>
</dbReference>
<evidence type="ECO:0000313" key="7">
    <source>
        <dbReference type="Proteomes" id="UP000535406"/>
    </source>
</evidence>
<feature type="domain" description="Flagellin N-terminal" evidence="4">
    <location>
        <begin position="4"/>
        <end position="136"/>
    </location>
</feature>
<keyword evidence="7" id="KW-1185">Reference proteome</keyword>
<dbReference type="Pfam" id="PF00700">
    <property type="entry name" value="Flagellin_C"/>
    <property type="match status" value="1"/>
</dbReference>
<keyword evidence="6" id="KW-0282">Flagellum</keyword>
<dbReference type="PRINTS" id="PR00207">
    <property type="entry name" value="FLAGELLIN"/>
</dbReference>
<dbReference type="InterPro" id="IPR001029">
    <property type="entry name" value="Flagellin_N"/>
</dbReference>
<dbReference type="SUPFAM" id="SSF64518">
    <property type="entry name" value="Phase 1 flagellin"/>
    <property type="match status" value="1"/>
</dbReference>
<protein>
    <recommendedName>
        <fullName evidence="3">Flagellin</fullName>
    </recommendedName>
</protein>
<keyword evidence="6" id="KW-0966">Cell projection</keyword>
<evidence type="ECO:0000256" key="3">
    <source>
        <dbReference type="RuleBase" id="RU362073"/>
    </source>
</evidence>
<dbReference type="Pfam" id="PF00669">
    <property type="entry name" value="Flagellin_N"/>
    <property type="match status" value="1"/>
</dbReference>